<reference evidence="2" key="1">
    <citation type="submission" date="2023-08" db="EMBL/GenBank/DDBJ databases">
        <authorList>
            <person name="Audoor S."/>
            <person name="Bilcke G."/>
        </authorList>
    </citation>
    <scope>NUCLEOTIDE SEQUENCE</scope>
</reference>
<dbReference type="AlphaFoldDB" id="A0AAD2FLW4"/>
<feature type="region of interest" description="Disordered" evidence="1">
    <location>
        <begin position="1"/>
        <end position="46"/>
    </location>
</feature>
<comment type="caution">
    <text evidence="2">The sequence shown here is derived from an EMBL/GenBank/DDBJ whole genome shotgun (WGS) entry which is preliminary data.</text>
</comment>
<proteinExistence type="predicted"/>
<sequence length="103" mass="11479">MSKNQDGAYRTPARGRKSAIDRLTPPMPPSKKPRFDHSPSNKGLQLHPPILQPSILCAKQVSVLCNLSPPPKLNLKMRRSERVTPSSFATKFPITKLFSNDLC</sequence>
<evidence type="ECO:0000256" key="1">
    <source>
        <dbReference type="SAM" id="MobiDB-lite"/>
    </source>
</evidence>
<dbReference type="Proteomes" id="UP001295423">
    <property type="component" value="Unassembled WGS sequence"/>
</dbReference>
<evidence type="ECO:0000313" key="3">
    <source>
        <dbReference type="Proteomes" id="UP001295423"/>
    </source>
</evidence>
<keyword evidence="3" id="KW-1185">Reference proteome</keyword>
<gene>
    <name evidence="2" type="ORF">CYCCA115_LOCUS8347</name>
</gene>
<evidence type="ECO:0000313" key="2">
    <source>
        <dbReference type="EMBL" id="CAJ1943253.1"/>
    </source>
</evidence>
<organism evidence="2 3">
    <name type="scientific">Cylindrotheca closterium</name>
    <dbReference type="NCBI Taxonomy" id="2856"/>
    <lineage>
        <taxon>Eukaryota</taxon>
        <taxon>Sar</taxon>
        <taxon>Stramenopiles</taxon>
        <taxon>Ochrophyta</taxon>
        <taxon>Bacillariophyta</taxon>
        <taxon>Bacillariophyceae</taxon>
        <taxon>Bacillariophycidae</taxon>
        <taxon>Bacillariales</taxon>
        <taxon>Bacillariaceae</taxon>
        <taxon>Cylindrotheca</taxon>
    </lineage>
</organism>
<name>A0AAD2FLW4_9STRA</name>
<dbReference type="EMBL" id="CAKOGP040001113">
    <property type="protein sequence ID" value="CAJ1943253.1"/>
    <property type="molecule type" value="Genomic_DNA"/>
</dbReference>
<protein>
    <submittedName>
        <fullName evidence="2">Uncharacterized protein</fullName>
    </submittedName>
</protein>
<accession>A0AAD2FLW4</accession>